<evidence type="ECO:0008006" key="3">
    <source>
        <dbReference type="Google" id="ProtNLM"/>
    </source>
</evidence>
<reference evidence="2" key="1">
    <citation type="journal article" date="2020" name="Nature">
        <title>Giant virus diversity and host interactions through global metagenomics.</title>
        <authorList>
            <person name="Schulz F."/>
            <person name="Roux S."/>
            <person name="Paez-Espino D."/>
            <person name="Jungbluth S."/>
            <person name="Walsh D.A."/>
            <person name="Denef V.J."/>
            <person name="McMahon K.D."/>
            <person name="Konstantinidis K.T."/>
            <person name="Eloe-Fadrosh E.A."/>
            <person name="Kyrpides N.C."/>
            <person name="Woyke T."/>
        </authorList>
    </citation>
    <scope>NUCLEOTIDE SEQUENCE</scope>
    <source>
        <strain evidence="2">GVMAG-S-1016713-169</strain>
    </source>
</reference>
<name>A0A6C0LZ19_9ZZZZ</name>
<protein>
    <recommendedName>
        <fullName evidence="3">OTU domain-containing protein</fullName>
    </recommendedName>
</protein>
<proteinExistence type="predicted"/>
<feature type="region of interest" description="Disordered" evidence="1">
    <location>
        <begin position="723"/>
        <end position="757"/>
    </location>
</feature>
<feature type="compositionally biased region" description="Low complexity" evidence="1">
    <location>
        <begin position="734"/>
        <end position="745"/>
    </location>
</feature>
<dbReference type="CDD" id="cd22744">
    <property type="entry name" value="OTU"/>
    <property type="match status" value="1"/>
</dbReference>
<sequence length="757" mass="87402">MKLNIRSEIGDELNNIIQNKSNKKLVFRFGQKTRDNFIPSSSQWIKQCITGNKQKRKVGSFTSICEVGYVKGFWFILGQLDSDRKIEADVFSQPDCNIQITSECIQIEVVDQVTTLSELFNPVKILYGMLRPIFKTSVPSLLTPGLKIKNMTKIEDKSYMIMPLPRTPLCILVLDGTSIYLIRNSISQELHSKSSASVKKTILEGEWYDQTFFIYDSPMCDGKDIKKYTFNYRKAFAKRMTIGTSLCRMVSTNNNSEGIFIMKNQKYDEPVLLYRSPTNIGMKFKISEIRENGFQMFKLLLQDGSEFKGSKSHPLNSPIPLTRDDREFIQKFPTLSFEFRWYNDNLIPYSHVTTIDRTETVESNWSFLQTTFKNTTSSAKVLMNQSQRKNPLKMLEVNKSVVFYSPFEGDDVLVRTGTIGEGSCLFHALLHAYSKDYAIMDRQGRMKFVRRLRASMAGKVNIESWEDMGSGLISKIPFQENVYEILFNFYKFIGGGKPSGRSSRRVLKKIFKDSKPDELYKIISELLTFEEITSICLPTAYDISDNDKIEKTIEIVSETVVEFLNKKPEMCKIGVKKAEYILKNVLFMVETVLSEAKMSAYRSYVKGLERVSEQVDTYTIQFISDRFDRDVYFIDGTSRIPYNNCPTTKNIKDRKSMFVLWVGGNHYEIIGRLLPGNRIQREFTQDDELVKRVKTFLLEPEKIDELYPEISEFLPKNYIKGSPIRRNMRDNNSDSDAYYDSSEAGSNEESESEFDSD</sequence>
<evidence type="ECO:0000256" key="1">
    <source>
        <dbReference type="SAM" id="MobiDB-lite"/>
    </source>
</evidence>
<accession>A0A6C0LZ19</accession>
<feature type="compositionally biased region" description="Acidic residues" evidence="1">
    <location>
        <begin position="746"/>
        <end position="757"/>
    </location>
</feature>
<dbReference type="EMBL" id="MN740573">
    <property type="protein sequence ID" value="QHU34502.1"/>
    <property type="molecule type" value="Genomic_DNA"/>
</dbReference>
<dbReference type="AlphaFoldDB" id="A0A6C0LZ19"/>
<evidence type="ECO:0000313" key="2">
    <source>
        <dbReference type="EMBL" id="QHU34502.1"/>
    </source>
</evidence>
<organism evidence="2">
    <name type="scientific">viral metagenome</name>
    <dbReference type="NCBI Taxonomy" id="1070528"/>
    <lineage>
        <taxon>unclassified sequences</taxon>
        <taxon>metagenomes</taxon>
        <taxon>organismal metagenomes</taxon>
    </lineage>
</organism>